<accession>A0A6A6BYU6</accession>
<gene>
    <name evidence="1" type="ORF">M409DRAFT_30781</name>
</gene>
<dbReference type="EMBL" id="ML993651">
    <property type="protein sequence ID" value="KAF2158689.1"/>
    <property type="molecule type" value="Genomic_DNA"/>
</dbReference>
<dbReference type="OrthoDB" id="4483229at2759"/>
<protein>
    <submittedName>
        <fullName evidence="1">Uncharacterized protein</fullName>
    </submittedName>
</protein>
<dbReference type="GeneID" id="54563347"/>
<name>A0A6A6BYU6_ZASCE</name>
<evidence type="ECO:0000313" key="1">
    <source>
        <dbReference type="EMBL" id="KAF2158689.1"/>
    </source>
</evidence>
<proteinExistence type="predicted"/>
<dbReference type="AlphaFoldDB" id="A0A6A6BYU6"/>
<sequence>MSIENKQIKVSQVVTSAVCCTTNLTLEAVNDFLAQVWREEENDTPPTHTLTLIHDLETYFWGTTKELQGEDPETVLQSPFTGLDYSEIRKLLMQMKEASASKLKTDWFLVLDGRSVETNSAVIVNVEPHGTHTLRSSVRSLRVDYPTSSRYLAAASIAHPSINELKEVVDGNPDKFKGILRDD</sequence>
<dbReference type="Proteomes" id="UP000799537">
    <property type="component" value="Unassembled WGS sequence"/>
</dbReference>
<organism evidence="1 2">
    <name type="scientific">Zasmidium cellare ATCC 36951</name>
    <dbReference type="NCBI Taxonomy" id="1080233"/>
    <lineage>
        <taxon>Eukaryota</taxon>
        <taxon>Fungi</taxon>
        <taxon>Dikarya</taxon>
        <taxon>Ascomycota</taxon>
        <taxon>Pezizomycotina</taxon>
        <taxon>Dothideomycetes</taxon>
        <taxon>Dothideomycetidae</taxon>
        <taxon>Mycosphaerellales</taxon>
        <taxon>Mycosphaerellaceae</taxon>
        <taxon>Zasmidium</taxon>
    </lineage>
</organism>
<keyword evidence="2" id="KW-1185">Reference proteome</keyword>
<evidence type="ECO:0000313" key="2">
    <source>
        <dbReference type="Proteomes" id="UP000799537"/>
    </source>
</evidence>
<reference evidence="1" key="1">
    <citation type="journal article" date="2020" name="Stud. Mycol.">
        <title>101 Dothideomycetes genomes: a test case for predicting lifestyles and emergence of pathogens.</title>
        <authorList>
            <person name="Haridas S."/>
            <person name="Albert R."/>
            <person name="Binder M."/>
            <person name="Bloem J."/>
            <person name="Labutti K."/>
            <person name="Salamov A."/>
            <person name="Andreopoulos B."/>
            <person name="Baker S."/>
            <person name="Barry K."/>
            <person name="Bills G."/>
            <person name="Bluhm B."/>
            <person name="Cannon C."/>
            <person name="Castanera R."/>
            <person name="Culley D."/>
            <person name="Daum C."/>
            <person name="Ezra D."/>
            <person name="Gonzalez J."/>
            <person name="Henrissat B."/>
            <person name="Kuo A."/>
            <person name="Liang C."/>
            <person name="Lipzen A."/>
            <person name="Lutzoni F."/>
            <person name="Magnuson J."/>
            <person name="Mondo S."/>
            <person name="Nolan M."/>
            <person name="Ohm R."/>
            <person name="Pangilinan J."/>
            <person name="Park H.-J."/>
            <person name="Ramirez L."/>
            <person name="Alfaro M."/>
            <person name="Sun H."/>
            <person name="Tritt A."/>
            <person name="Yoshinaga Y."/>
            <person name="Zwiers L.-H."/>
            <person name="Turgeon B."/>
            <person name="Goodwin S."/>
            <person name="Spatafora J."/>
            <person name="Crous P."/>
            <person name="Grigoriev I."/>
        </authorList>
    </citation>
    <scope>NUCLEOTIDE SEQUENCE</scope>
    <source>
        <strain evidence="1">ATCC 36951</strain>
    </source>
</reference>
<dbReference type="RefSeq" id="XP_033659578.1">
    <property type="nucleotide sequence ID" value="XM_033810075.1"/>
</dbReference>